<dbReference type="AlphaFoldDB" id="A0A9D8KEL7"/>
<evidence type="ECO:0000313" key="1">
    <source>
        <dbReference type="EMBL" id="MBN1572743.1"/>
    </source>
</evidence>
<accession>A0A9D8KEL7</accession>
<name>A0A9D8KEL7_9DELT</name>
<protein>
    <submittedName>
        <fullName evidence="1">Uncharacterized protein</fullName>
    </submittedName>
</protein>
<sequence>MADEGMLLVRSVAELYFKDLADTLPTISASDEFYFFPHLPLNGSDPVRLMESLDPDEIGEFVSRLRGYLGRLS</sequence>
<proteinExistence type="predicted"/>
<evidence type="ECO:0000313" key="2">
    <source>
        <dbReference type="Proteomes" id="UP000809273"/>
    </source>
</evidence>
<organism evidence="1 2">
    <name type="scientific">Candidatus Zymogenus saltonus</name>
    <dbReference type="NCBI Taxonomy" id="2844893"/>
    <lineage>
        <taxon>Bacteria</taxon>
        <taxon>Deltaproteobacteria</taxon>
        <taxon>Candidatus Zymogenia</taxon>
        <taxon>Candidatus Zymogeniales</taxon>
        <taxon>Candidatus Zymogenaceae</taxon>
        <taxon>Candidatus Zymogenus</taxon>
    </lineage>
</organism>
<dbReference type="EMBL" id="JAFGIX010000027">
    <property type="protein sequence ID" value="MBN1572743.1"/>
    <property type="molecule type" value="Genomic_DNA"/>
</dbReference>
<gene>
    <name evidence="1" type="ORF">JW984_06035</name>
</gene>
<reference evidence="1" key="1">
    <citation type="journal article" date="2021" name="Environ. Microbiol.">
        <title>Genomic characterization of three novel Desulfobacterota classes expand the metabolic and phylogenetic diversity of the phylum.</title>
        <authorList>
            <person name="Murphy C.L."/>
            <person name="Biggerstaff J."/>
            <person name="Eichhorn A."/>
            <person name="Ewing E."/>
            <person name="Shahan R."/>
            <person name="Soriano D."/>
            <person name="Stewart S."/>
            <person name="VanMol K."/>
            <person name="Walker R."/>
            <person name="Walters P."/>
            <person name="Elshahed M.S."/>
            <person name="Youssef N.H."/>
        </authorList>
    </citation>
    <scope>NUCLEOTIDE SEQUENCE</scope>
    <source>
        <strain evidence="1">Zod_Metabat.24</strain>
    </source>
</reference>
<comment type="caution">
    <text evidence="1">The sequence shown here is derived from an EMBL/GenBank/DDBJ whole genome shotgun (WGS) entry which is preliminary data.</text>
</comment>
<reference evidence="1" key="2">
    <citation type="submission" date="2021-01" db="EMBL/GenBank/DDBJ databases">
        <authorList>
            <person name="Hahn C.R."/>
            <person name="Youssef N.H."/>
            <person name="Elshahed M."/>
        </authorList>
    </citation>
    <scope>NUCLEOTIDE SEQUENCE</scope>
    <source>
        <strain evidence="1">Zod_Metabat.24</strain>
    </source>
</reference>
<dbReference type="Proteomes" id="UP000809273">
    <property type="component" value="Unassembled WGS sequence"/>
</dbReference>